<evidence type="ECO:0000256" key="1">
    <source>
        <dbReference type="SAM" id="SignalP"/>
    </source>
</evidence>
<feature type="signal peptide" evidence="1">
    <location>
        <begin position="1"/>
        <end position="30"/>
    </location>
</feature>
<evidence type="ECO:0000313" key="2">
    <source>
        <dbReference type="EMBL" id="CCK76389.1"/>
    </source>
</evidence>
<gene>
    <name evidence="2" type="ORF">OLEAN_C22130</name>
</gene>
<dbReference type="SUPFAM" id="SSF47175">
    <property type="entry name" value="Cytochromes"/>
    <property type="match status" value="1"/>
</dbReference>
<evidence type="ECO:0000313" key="3">
    <source>
        <dbReference type="Proteomes" id="UP000032749"/>
    </source>
</evidence>
<evidence type="ECO:0008006" key="4">
    <source>
        <dbReference type="Google" id="ProtNLM"/>
    </source>
</evidence>
<keyword evidence="1" id="KW-0732">Signal</keyword>
<dbReference type="InterPro" id="IPR010980">
    <property type="entry name" value="Cyt_c/b562"/>
</dbReference>
<dbReference type="Proteomes" id="UP000032749">
    <property type="component" value="Chromosome"/>
</dbReference>
<dbReference type="STRING" id="698738.OLEAN_C22130"/>
<accession>R4YU59</accession>
<name>R4YU59_OLEAN</name>
<dbReference type="GO" id="GO:0009055">
    <property type="term" value="F:electron transfer activity"/>
    <property type="evidence" value="ECO:0007669"/>
    <property type="project" value="InterPro"/>
</dbReference>
<dbReference type="GO" id="GO:0005506">
    <property type="term" value="F:iron ion binding"/>
    <property type="evidence" value="ECO:0007669"/>
    <property type="project" value="InterPro"/>
</dbReference>
<dbReference type="Gene3D" id="1.20.120.10">
    <property type="entry name" value="Cytochrome c/b562"/>
    <property type="match status" value="1"/>
</dbReference>
<dbReference type="GO" id="GO:0020037">
    <property type="term" value="F:heme binding"/>
    <property type="evidence" value="ECO:0007669"/>
    <property type="project" value="InterPro"/>
</dbReference>
<dbReference type="HOGENOM" id="CLU_131490_0_0_6"/>
<reference evidence="2 3" key="1">
    <citation type="journal article" date="2013" name="Nat. Commun.">
        <title>Genome sequence and functional genomic analysis of the oil-degrading bacterium Oleispira antarctica.</title>
        <authorList>
            <person name="Kube M."/>
            <person name="Chernikova T.N."/>
            <person name="Al-Ramahi Y."/>
            <person name="Beloqui A."/>
            <person name="Lopez-Cortez N."/>
            <person name="Guazzaroni M.E."/>
            <person name="Heipieper H.J."/>
            <person name="Klages S."/>
            <person name="Kotsyurbenko O.R."/>
            <person name="Langer I."/>
            <person name="Nechitaylo T.Y."/>
            <person name="Lunsdorf H."/>
            <person name="Fernandez M."/>
            <person name="Juarez S."/>
            <person name="Ciordia S."/>
            <person name="Singer A."/>
            <person name="Kagan O."/>
            <person name="Egorova O."/>
            <person name="Petit P.A."/>
            <person name="Stogios P."/>
            <person name="Kim Y."/>
            <person name="Tchigvintsev A."/>
            <person name="Flick R."/>
            <person name="Denaro R."/>
            <person name="Genovese M."/>
            <person name="Albar J.P."/>
            <person name="Reva O.N."/>
            <person name="Martinez-Gomariz M."/>
            <person name="Tran H."/>
            <person name="Ferrer M."/>
            <person name="Savchenko A."/>
            <person name="Yakunin A.F."/>
            <person name="Yakimov M.M."/>
            <person name="Golyshina O.V."/>
            <person name="Reinhardt R."/>
            <person name="Golyshin P.N."/>
        </authorList>
    </citation>
    <scope>NUCLEOTIDE SEQUENCE [LARGE SCALE GENOMIC DNA]</scope>
</reference>
<organism evidence="2 3">
    <name type="scientific">Oleispira antarctica RB-8</name>
    <dbReference type="NCBI Taxonomy" id="698738"/>
    <lineage>
        <taxon>Bacteria</taxon>
        <taxon>Pseudomonadati</taxon>
        <taxon>Pseudomonadota</taxon>
        <taxon>Gammaproteobacteria</taxon>
        <taxon>Oceanospirillales</taxon>
        <taxon>Oceanospirillaceae</taxon>
        <taxon>Oleispira</taxon>
    </lineage>
</organism>
<keyword evidence="3" id="KW-1185">Reference proteome</keyword>
<dbReference type="GO" id="GO:0022900">
    <property type="term" value="P:electron transport chain"/>
    <property type="evidence" value="ECO:0007669"/>
    <property type="project" value="InterPro"/>
</dbReference>
<protein>
    <recommendedName>
        <fullName evidence="4">Cytochrome c</fullName>
    </recommendedName>
</protein>
<sequence>MKSISYRAVFAATLVNLSILSLMVSSTAMAEETAEMTLVGVENLSTEVRGLLKKEMLAVERAMKDIISANAAGDTQAIASIAKQVKDSFILKQSLTKHQKHELHSKLPEDFIRQDQEFHYMAGMLAHAAEMKKPELINFYYSKLFEACSSCHKAYAQHRFPQFSIATHAISHEH</sequence>
<dbReference type="KEGG" id="oai:OLEAN_C22130"/>
<proteinExistence type="predicted"/>
<dbReference type="EMBL" id="FO203512">
    <property type="protein sequence ID" value="CCK76389.1"/>
    <property type="molecule type" value="Genomic_DNA"/>
</dbReference>
<dbReference type="AlphaFoldDB" id="R4YU59"/>
<feature type="chain" id="PRO_5004374399" description="Cytochrome c" evidence="1">
    <location>
        <begin position="31"/>
        <end position="174"/>
    </location>
</feature>